<evidence type="ECO:0000313" key="2">
    <source>
        <dbReference type="EMBL" id="SEC79838.1"/>
    </source>
</evidence>
<dbReference type="InterPro" id="IPR005509">
    <property type="entry name" value="AfsA_hotdog_dom"/>
</dbReference>
<keyword evidence="3" id="KW-1185">Reference proteome</keyword>
<dbReference type="EMBL" id="FNSO01000004">
    <property type="protein sequence ID" value="SEC79838.1"/>
    <property type="molecule type" value="Genomic_DNA"/>
</dbReference>
<dbReference type="Pfam" id="PF03756">
    <property type="entry name" value="AfsA"/>
    <property type="match status" value="2"/>
</dbReference>
<accession>A0A1H4VGV1</accession>
<sequence>MTELAERTEVRTAVADPATAISRLAFDRTVARGEVHREALSEVFLTDSVRVDESRFVAAARLPASHAYYGDHTGGTPIDPLLLLECCRQAETHAVHAHFGAPRDTKFVLQSWSLTMHPLPANVHIGPAEVVISAHTDEAVWRAGELRAMRYRMQVYVAGRHAADVVMRVQYCPDELYRLMRGRCHDGRVPSSDDFRFTTTEVAPGLVGRDRPENVVLTDARVGADRVSARLRIDGGHPSLFDHAQDHVPGMVLMEAGRQLAVLAASTAHGTPADAVEVTGLNAAFGAYAELDTPITVSTDGAAVGSDLLVCFEQEGRVLVEAGFTCLPRNPNTDQGAK</sequence>
<dbReference type="RefSeq" id="WP_208613375.1">
    <property type="nucleotide sequence ID" value="NZ_FNSO01000004.1"/>
</dbReference>
<dbReference type="NCBIfam" id="NF041195">
    <property type="entry name" value="ScbA_BarX_GamBu"/>
    <property type="match status" value="1"/>
</dbReference>
<dbReference type="InterPro" id="IPR047757">
    <property type="entry name" value="AfsA-like"/>
</dbReference>
<dbReference type="AlphaFoldDB" id="A0A1H4VGV1"/>
<feature type="domain" description="A-factor biosynthesis hotdog" evidence="1">
    <location>
        <begin position="206"/>
        <end position="326"/>
    </location>
</feature>
<evidence type="ECO:0000313" key="3">
    <source>
        <dbReference type="Proteomes" id="UP000199622"/>
    </source>
</evidence>
<gene>
    <name evidence="2" type="ORF">SAMN04489727_5130</name>
</gene>
<reference evidence="3" key="1">
    <citation type="submission" date="2016-10" db="EMBL/GenBank/DDBJ databases">
        <authorList>
            <person name="Varghese N."/>
            <person name="Submissions S."/>
        </authorList>
    </citation>
    <scope>NUCLEOTIDE SEQUENCE [LARGE SCALE GENOMIC DNA]</scope>
    <source>
        <strain evidence="3">DSM 44544</strain>
    </source>
</reference>
<evidence type="ECO:0000259" key="1">
    <source>
        <dbReference type="Pfam" id="PF03756"/>
    </source>
</evidence>
<dbReference type="STRING" id="208445.SAMN04489727_5130"/>
<name>A0A1H4VGV1_9PSEU</name>
<dbReference type="GO" id="GO:0016740">
    <property type="term" value="F:transferase activity"/>
    <property type="evidence" value="ECO:0007669"/>
    <property type="project" value="InterPro"/>
</dbReference>
<dbReference type="Proteomes" id="UP000199622">
    <property type="component" value="Unassembled WGS sequence"/>
</dbReference>
<proteinExistence type="predicted"/>
<organism evidence="2 3">
    <name type="scientific">Amycolatopsis tolypomycina</name>
    <dbReference type="NCBI Taxonomy" id="208445"/>
    <lineage>
        <taxon>Bacteria</taxon>
        <taxon>Bacillati</taxon>
        <taxon>Actinomycetota</taxon>
        <taxon>Actinomycetes</taxon>
        <taxon>Pseudonocardiales</taxon>
        <taxon>Pseudonocardiaceae</taxon>
        <taxon>Amycolatopsis</taxon>
    </lineage>
</organism>
<feature type="domain" description="A-factor biosynthesis hotdog" evidence="1">
    <location>
        <begin position="35"/>
        <end position="169"/>
    </location>
</feature>
<protein>
    <submittedName>
        <fullName evidence="2">A-factor biosynthesis hotdog domain-containing protein</fullName>
    </submittedName>
</protein>